<sequence>MSLLIVRLLVFLLLFWAGWQLWRVWERKQGAGQEHLGQEKKPHLDSESMVRCAQCGVHLPESSAIHAEPYHFCCKEHQKAFEADQ</sequence>
<keyword evidence="2" id="KW-1185">Reference proteome</keyword>
<accession>A0ABW8PZW7</accession>
<evidence type="ECO:0000313" key="1">
    <source>
        <dbReference type="EMBL" id="MFK7161810.1"/>
    </source>
</evidence>
<proteinExistence type="predicted"/>
<evidence type="ECO:0000313" key="2">
    <source>
        <dbReference type="Proteomes" id="UP001621714"/>
    </source>
</evidence>
<reference evidence="1 2" key="1">
    <citation type="submission" date="2024-02" db="EMBL/GenBank/DDBJ databases">
        <title>Marinospirillum sp. MEB 164 isolated from Lonar lake sediment.</title>
        <authorList>
            <person name="Joshi A."/>
            <person name="Thite S."/>
        </authorList>
    </citation>
    <scope>NUCLEOTIDE SEQUENCE [LARGE SCALE GENOMIC DNA]</scope>
    <source>
        <strain evidence="1 2">MEB164</strain>
    </source>
</reference>
<dbReference type="InterPro" id="IPR049708">
    <property type="entry name" value="PP0621-like"/>
</dbReference>
<dbReference type="RefSeq" id="WP_405341362.1">
    <property type="nucleotide sequence ID" value="NZ_JBANFI010000010.1"/>
</dbReference>
<dbReference type="EMBL" id="JBANFI010000010">
    <property type="protein sequence ID" value="MFK7161810.1"/>
    <property type="molecule type" value="Genomic_DNA"/>
</dbReference>
<dbReference type="Proteomes" id="UP001621714">
    <property type="component" value="Unassembled WGS sequence"/>
</dbReference>
<gene>
    <name evidence="1" type="ORF">V6U78_12270</name>
</gene>
<dbReference type="NCBIfam" id="NF041023">
    <property type="entry name" value="PP0621_fam"/>
    <property type="match status" value="1"/>
</dbReference>
<comment type="caution">
    <text evidence="1">The sequence shown here is derived from an EMBL/GenBank/DDBJ whole genome shotgun (WGS) entry which is preliminary data.</text>
</comment>
<protein>
    <submittedName>
        <fullName evidence="1">PP0621 family protein</fullName>
    </submittedName>
</protein>
<organism evidence="1 2">
    <name type="scientific">Marinospirillum alkalitolerans</name>
    <dbReference type="NCBI Taxonomy" id="3123374"/>
    <lineage>
        <taxon>Bacteria</taxon>
        <taxon>Pseudomonadati</taxon>
        <taxon>Pseudomonadota</taxon>
        <taxon>Gammaproteobacteria</taxon>
        <taxon>Oceanospirillales</taxon>
        <taxon>Oceanospirillaceae</taxon>
        <taxon>Marinospirillum</taxon>
    </lineage>
</organism>
<name>A0ABW8PZW7_9GAMM</name>